<dbReference type="InterPro" id="IPR003439">
    <property type="entry name" value="ABC_transporter-like_ATP-bd"/>
</dbReference>
<dbReference type="SUPFAM" id="SSF52540">
    <property type="entry name" value="P-loop containing nucleoside triphosphate hydrolases"/>
    <property type="match status" value="1"/>
</dbReference>
<dbReference type="PANTHER" id="PTHR42939:SF3">
    <property type="entry name" value="ABC TRANSPORTER ATP-BINDING COMPONENT"/>
    <property type="match status" value="1"/>
</dbReference>
<evidence type="ECO:0000313" key="6">
    <source>
        <dbReference type="Proteomes" id="UP000886796"/>
    </source>
</evidence>
<evidence type="ECO:0000256" key="1">
    <source>
        <dbReference type="ARBA" id="ARBA00022448"/>
    </source>
</evidence>
<name>A0A9D0Z2P4_9FIRM</name>
<reference evidence="5" key="1">
    <citation type="submission" date="2020-10" db="EMBL/GenBank/DDBJ databases">
        <authorList>
            <person name="Gilroy R."/>
        </authorList>
    </citation>
    <scope>NUCLEOTIDE SEQUENCE</scope>
    <source>
        <strain evidence="5">13361</strain>
    </source>
</reference>
<dbReference type="Proteomes" id="UP000886796">
    <property type="component" value="Unassembled WGS sequence"/>
</dbReference>
<keyword evidence="2" id="KW-0547">Nucleotide-binding</keyword>
<dbReference type="Gene3D" id="3.40.50.300">
    <property type="entry name" value="P-loop containing nucleotide triphosphate hydrolases"/>
    <property type="match status" value="1"/>
</dbReference>
<dbReference type="Pfam" id="PF00005">
    <property type="entry name" value="ABC_tran"/>
    <property type="match status" value="1"/>
</dbReference>
<dbReference type="CDD" id="cd03230">
    <property type="entry name" value="ABC_DR_subfamily_A"/>
    <property type="match status" value="1"/>
</dbReference>
<proteinExistence type="predicted"/>
<dbReference type="InterPro" id="IPR027417">
    <property type="entry name" value="P-loop_NTPase"/>
</dbReference>
<dbReference type="GO" id="GO:0005524">
    <property type="term" value="F:ATP binding"/>
    <property type="evidence" value="ECO:0007669"/>
    <property type="project" value="UniProtKB-KW"/>
</dbReference>
<feature type="domain" description="ABC transporter" evidence="4">
    <location>
        <begin position="1"/>
        <end position="229"/>
    </location>
</feature>
<keyword evidence="1" id="KW-0813">Transport</keyword>
<dbReference type="PANTHER" id="PTHR42939">
    <property type="entry name" value="ABC TRANSPORTER ATP-BINDING PROTEIN ALBC-RELATED"/>
    <property type="match status" value="1"/>
</dbReference>
<evidence type="ECO:0000313" key="5">
    <source>
        <dbReference type="EMBL" id="HIQ67913.1"/>
    </source>
</evidence>
<dbReference type="InterPro" id="IPR003593">
    <property type="entry name" value="AAA+_ATPase"/>
</dbReference>
<dbReference type="AlphaFoldDB" id="A0A9D0Z2P4"/>
<dbReference type="EMBL" id="DVFK01000076">
    <property type="protein sequence ID" value="HIQ67913.1"/>
    <property type="molecule type" value="Genomic_DNA"/>
</dbReference>
<comment type="caution">
    <text evidence="5">The sequence shown here is derived from an EMBL/GenBank/DDBJ whole genome shotgun (WGS) entry which is preliminary data.</text>
</comment>
<evidence type="ECO:0000256" key="3">
    <source>
        <dbReference type="ARBA" id="ARBA00022840"/>
    </source>
</evidence>
<gene>
    <name evidence="5" type="ORF">IAB74_05350</name>
</gene>
<keyword evidence="3 5" id="KW-0067">ATP-binding</keyword>
<dbReference type="InterPro" id="IPR051782">
    <property type="entry name" value="ABC_Transporter_VariousFunc"/>
</dbReference>
<reference evidence="5" key="2">
    <citation type="journal article" date="2021" name="PeerJ">
        <title>Extensive microbial diversity within the chicken gut microbiome revealed by metagenomics and culture.</title>
        <authorList>
            <person name="Gilroy R."/>
            <person name="Ravi A."/>
            <person name="Getino M."/>
            <person name="Pursley I."/>
            <person name="Horton D.L."/>
            <person name="Alikhan N.F."/>
            <person name="Baker D."/>
            <person name="Gharbi K."/>
            <person name="Hall N."/>
            <person name="Watson M."/>
            <person name="Adriaenssens E.M."/>
            <person name="Foster-Nyarko E."/>
            <person name="Jarju S."/>
            <person name="Secka A."/>
            <person name="Antonio M."/>
            <person name="Oren A."/>
            <person name="Chaudhuri R.R."/>
            <person name="La Ragione R."/>
            <person name="Hildebrand F."/>
            <person name="Pallen M.J."/>
        </authorList>
    </citation>
    <scope>NUCLEOTIDE SEQUENCE</scope>
    <source>
        <strain evidence="5">13361</strain>
    </source>
</reference>
<organism evidence="5 6">
    <name type="scientific">Candidatus Faecousia excrementigallinarum</name>
    <dbReference type="NCBI Taxonomy" id="2840806"/>
    <lineage>
        <taxon>Bacteria</taxon>
        <taxon>Bacillati</taxon>
        <taxon>Bacillota</taxon>
        <taxon>Clostridia</taxon>
        <taxon>Eubacteriales</taxon>
        <taxon>Oscillospiraceae</taxon>
        <taxon>Faecousia</taxon>
    </lineage>
</organism>
<accession>A0A9D0Z2P4</accession>
<dbReference type="PROSITE" id="PS50893">
    <property type="entry name" value="ABC_TRANSPORTER_2"/>
    <property type="match status" value="1"/>
</dbReference>
<sequence length="280" mass="31206">MNALEIRGLTKDYGAFCLRNLNLTLPSGCILGLIGENGAGKSTTIKLILDMIRKDEGTVTILGQDNQKNLRNLKQDIGVVLDEVGIPECLTPLQVGKIMAGTFARWEDGLYREYLRRFSLPEKKPFKELSRGMKMKLGLAVALSHHPKLLILDEATAGLDPVVREEILDILTDFTRKESHSVLISSHIVSDLEKICDYIAILHQGQLLLCEEKDRLLETYGLLSCTREQLADLEPGTVLGKKESPYGVQALVRRDLVPAGWNVSPVNVEELFIFLVKERG</sequence>
<dbReference type="SMART" id="SM00382">
    <property type="entry name" value="AAA"/>
    <property type="match status" value="1"/>
</dbReference>
<protein>
    <submittedName>
        <fullName evidence="5">ABC transporter ATP-binding protein</fullName>
    </submittedName>
</protein>
<dbReference type="GO" id="GO:0016887">
    <property type="term" value="F:ATP hydrolysis activity"/>
    <property type="evidence" value="ECO:0007669"/>
    <property type="project" value="InterPro"/>
</dbReference>
<evidence type="ECO:0000256" key="2">
    <source>
        <dbReference type="ARBA" id="ARBA00022741"/>
    </source>
</evidence>
<evidence type="ECO:0000259" key="4">
    <source>
        <dbReference type="PROSITE" id="PS50893"/>
    </source>
</evidence>